<comment type="caution">
    <text evidence="2">The sequence shown here is derived from an EMBL/GenBank/DDBJ whole genome shotgun (WGS) entry which is preliminary data.</text>
</comment>
<feature type="domain" description="HemN C-terminal" evidence="1">
    <location>
        <begin position="6"/>
        <end position="77"/>
    </location>
</feature>
<evidence type="ECO:0000259" key="1">
    <source>
        <dbReference type="Pfam" id="PF06969"/>
    </source>
</evidence>
<gene>
    <name evidence="2" type="ORF">JCM10512_230</name>
</gene>
<name>W4UM83_9BACE</name>
<keyword evidence="3" id="KW-1185">Reference proteome</keyword>
<dbReference type="InterPro" id="IPR010723">
    <property type="entry name" value="HemN_C"/>
</dbReference>
<accession>W4UM83</accession>
<evidence type="ECO:0000313" key="3">
    <source>
        <dbReference type="Proteomes" id="UP000019131"/>
    </source>
</evidence>
<protein>
    <submittedName>
        <fullName evidence="2">Coproporphyrinogen III oxidase</fullName>
    </submittedName>
</protein>
<dbReference type="Gene3D" id="1.10.10.920">
    <property type="match status" value="1"/>
</dbReference>
<dbReference type="EMBL" id="BAIV01000001">
    <property type="protein sequence ID" value="GAE82056.1"/>
    <property type="molecule type" value="Genomic_DNA"/>
</dbReference>
<dbReference type="STRING" id="1445607.JCM10512_230"/>
<dbReference type="SUPFAM" id="SSF102114">
    <property type="entry name" value="Radical SAM enzymes"/>
    <property type="match status" value="1"/>
</dbReference>
<dbReference type="Proteomes" id="UP000019131">
    <property type="component" value="Unassembled WGS sequence"/>
</dbReference>
<sequence length="102" mass="11619">MRGYTLNEEEQLAREVITTLMCNERLNWEELAKHIGIPVVDIKQRLTYDESRLEDMAKDGIITYSPNEIKVTHTGALYVRNVAAVFDPLMHNGGAQNFSKPV</sequence>
<dbReference type="AlphaFoldDB" id="W4UM83"/>
<evidence type="ECO:0000313" key="2">
    <source>
        <dbReference type="EMBL" id="GAE82056.1"/>
    </source>
</evidence>
<dbReference type="Pfam" id="PF06969">
    <property type="entry name" value="HemN_C"/>
    <property type="match status" value="1"/>
</dbReference>
<organism evidence="2 3">
    <name type="scientific">Bacteroides reticulotermitis JCM 10512</name>
    <dbReference type="NCBI Taxonomy" id="1445607"/>
    <lineage>
        <taxon>Bacteria</taxon>
        <taxon>Pseudomonadati</taxon>
        <taxon>Bacteroidota</taxon>
        <taxon>Bacteroidia</taxon>
        <taxon>Bacteroidales</taxon>
        <taxon>Bacteroidaceae</taxon>
        <taxon>Bacteroides</taxon>
    </lineage>
</organism>
<reference evidence="2 3" key="1">
    <citation type="journal article" date="2014" name="Genome Announc.">
        <title>Draft Genome Sequence of Bacteroides reticulotermitis Strain JCM 10512T, Isolated from the Gut of a Termite.</title>
        <authorList>
            <person name="Yuki M."/>
            <person name="Oshima K."/>
            <person name="Suda W."/>
            <person name="Sakamoto M."/>
            <person name="Iida T."/>
            <person name="Hattori M."/>
            <person name="Ohkuma M."/>
        </authorList>
    </citation>
    <scope>NUCLEOTIDE SEQUENCE [LARGE SCALE GENOMIC DNA]</scope>
    <source>
        <strain evidence="2 3">JCM 10512</strain>
    </source>
</reference>
<proteinExistence type="predicted"/>
<dbReference type="InterPro" id="IPR058240">
    <property type="entry name" value="rSAM_sf"/>
</dbReference>